<gene>
    <name evidence="2" type="ORF">H9851_03105</name>
</gene>
<evidence type="ECO:0000256" key="1">
    <source>
        <dbReference type="SAM" id="Coils"/>
    </source>
</evidence>
<proteinExistence type="predicted"/>
<name>A0A9D1W0K1_9FIRM</name>
<comment type="caution">
    <text evidence="2">The sequence shown here is derived from an EMBL/GenBank/DDBJ whole genome shotgun (WGS) entry which is preliminary data.</text>
</comment>
<evidence type="ECO:0000313" key="2">
    <source>
        <dbReference type="EMBL" id="HIX50251.1"/>
    </source>
</evidence>
<dbReference type="Proteomes" id="UP000886847">
    <property type="component" value="Unassembled WGS sequence"/>
</dbReference>
<accession>A0A9D1W0K1</accession>
<reference evidence="2" key="2">
    <citation type="submission" date="2021-04" db="EMBL/GenBank/DDBJ databases">
        <authorList>
            <person name="Gilroy R."/>
        </authorList>
    </citation>
    <scope>NUCLEOTIDE SEQUENCE</scope>
    <source>
        <strain evidence="2">2189</strain>
    </source>
</reference>
<evidence type="ECO:0000313" key="3">
    <source>
        <dbReference type="Proteomes" id="UP000886847"/>
    </source>
</evidence>
<keyword evidence="1" id="KW-0175">Coiled coil</keyword>
<reference evidence="2" key="1">
    <citation type="journal article" date="2021" name="PeerJ">
        <title>Extensive microbial diversity within the chicken gut microbiome revealed by metagenomics and culture.</title>
        <authorList>
            <person name="Gilroy R."/>
            <person name="Ravi A."/>
            <person name="Getino M."/>
            <person name="Pursley I."/>
            <person name="Horton D.L."/>
            <person name="Alikhan N.F."/>
            <person name="Baker D."/>
            <person name="Gharbi K."/>
            <person name="Hall N."/>
            <person name="Watson M."/>
            <person name="Adriaenssens E.M."/>
            <person name="Foster-Nyarko E."/>
            <person name="Jarju S."/>
            <person name="Secka A."/>
            <person name="Antonio M."/>
            <person name="Oren A."/>
            <person name="Chaudhuri R.R."/>
            <person name="La Ragione R."/>
            <person name="Hildebrand F."/>
            <person name="Pallen M.J."/>
        </authorList>
    </citation>
    <scope>NUCLEOTIDE SEQUENCE</scope>
    <source>
        <strain evidence="2">2189</strain>
    </source>
</reference>
<dbReference type="AlphaFoldDB" id="A0A9D1W0K1"/>
<dbReference type="EMBL" id="DXEW01000017">
    <property type="protein sequence ID" value="HIX50251.1"/>
    <property type="molecule type" value="Genomic_DNA"/>
</dbReference>
<feature type="coiled-coil region" evidence="1">
    <location>
        <begin position="172"/>
        <end position="199"/>
    </location>
</feature>
<sequence length="204" mass="23408">MEKINGYARAEAEALVGYIAAGRKEGKTLTELFARYGKEHGRAGGSVRNYYYRLLRTEDSAAKRLLEGTQLRAERVRPFSPAEKEEMLRLILIERGKGNSVRRAIANVCGGDEKKMLRYQNKYRNMLKKQPEEVRAAAQKLGMGAAAAAPRPRRLLEKRLEGEINALYDRLAYSLRQENERLHGQIRQLRQENERLRALLPPRT</sequence>
<protein>
    <submittedName>
        <fullName evidence="2">Uncharacterized protein</fullName>
    </submittedName>
</protein>
<organism evidence="2 3">
    <name type="scientific">Candidatus Borkfalkia faecavium</name>
    <dbReference type="NCBI Taxonomy" id="2838508"/>
    <lineage>
        <taxon>Bacteria</taxon>
        <taxon>Bacillati</taxon>
        <taxon>Bacillota</taxon>
        <taxon>Clostridia</taxon>
        <taxon>Christensenellales</taxon>
        <taxon>Christensenellaceae</taxon>
        <taxon>Candidatus Borkfalkia</taxon>
    </lineage>
</organism>